<dbReference type="AlphaFoldDB" id="C0XIG8"/>
<dbReference type="PATRIC" id="fig|1423757.3.peg.1127"/>
<protein>
    <submittedName>
        <fullName evidence="1">Uncharacterized protein</fullName>
    </submittedName>
</protein>
<keyword evidence="2" id="KW-1185">Reference proteome</keyword>
<organism evidence="1 2">
    <name type="scientific">Lentilactobacillus hilgardii (strain ATCC 8290 / DSM 20176 / CCUG 30140 / JCM 1155 / KCTC 3500 / NBRC 15886 / NCIMB 8040 / NRRL B-1843 / 9)</name>
    <dbReference type="NCBI Taxonomy" id="1423757"/>
    <lineage>
        <taxon>Bacteria</taxon>
        <taxon>Bacillati</taxon>
        <taxon>Bacillota</taxon>
        <taxon>Bacilli</taxon>
        <taxon>Lactobacillales</taxon>
        <taxon>Lactobacillaceae</taxon>
        <taxon>Lentilactobacillus</taxon>
    </lineage>
</organism>
<evidence type="ECO:0000313" key="1">
    <source>
        <dbReference type="EMBL" id="EEI24823.1"/>
    </source>
</evidence>
<accession>C0XIG8</accession>
<comment type="caution">
    <text evidence="1">The sequence shown here is derived from an EMBL/GenBank/DDBJ whole genome shotgun (WGS) entry which is preliminary data.</text>
</comment>
<dbReference type="HOGENOM" id="CLU_1208560_0_0_9"/>
<dbReference type="EMBL" id="ACGP01000114">
    <property type="protein sequence ID" value="EEI24823.1"/>
    <property type="molecule type" value="Genomic_DNA"/>
</dbReference>
<dbReference type="Proteomes" id="UP000003752">
    <property type="component" value="Unassembled WGS sequence"/>
</dbReference>
<name>C0XIG8_LENH9</name>
<gene>
    <name evidence="1" type="ORF">HMPREF0519_1029</name>
</gene>
<reference evidence="1 2" key="1">
    <citation type="submission" date="2009-01" db="EMBL/GenBank/DDBJ databases">
        <authorList>
            <person name="Qin X."/>
            <person name="Bachman B."/>
            <person name="Battles P."/>
            <person name="Bell A."/>
            <person name="Bess C."/>
            <person name="Bickham C."/>
            <person name="Chaboub L."/>
            <person name="Chen D."/>
            <person name="Coyle M."/>
            <person name="Deiros D.R."/>
            <person name="Dinh H."/>
            <person name="Forbes L."/>
            <person name="Fowler G."/>
            <person name="Francisco L."/>
            <person name="Fu Q."/>
            <person name="Gubbala S."/>
            <person name="Hale W."/>
            <person name="Han Y."/>
            <person name="Hemphill L."/>
            <person name="Highlander S.K."/>
            <person name="Hirani K."/>
            <person name="Hogues M."/>
            <person name="Jackson L."/>
            <person name="Jakkamsetti A."/>
            <person name="Javaid M."/>
            <person name="Jiang H."/>
            <person name="Korchina V."/>
            <person name="Kovar C."/>
            <person name="Lara F."/>
            <person name="Lee S."/>
            <person name="Mata R."/>
            <person name="Mathew T."/>
            <person name="Moen C."/>
            <person name="Morales K."/>
            <person name="Munidasa M."/>
            <person name="Nazareth L."/>
            <person name="Ngo R."/>
            <person name="Nguyen L."/>
            <person name="Okwuonu G."/>
            <person name="Ongeri F."/>
            <person name="Patil S."/>
            <person name="Petrosino J."/>
            <person name="Pham C."/>
            <person name="Pham P."/>
            <person name="Pu L.-L."/>
            <person name="Puazo M."/>
            <person name="Raj R."/>
            <person name="Reid J."/>
            <person name="Rouhana J."/>
            <person name="Saada N."/>
            <person name="Shang Y."/>
            <person name="Simmons D."/>
            <person name="Thornton R."/>
            <person name="Warren J."/>
            <person name="Weissenberger G."/>
            <person name="Zhang J."/>
            <person name="Zhang L."/>
            <person name="Zhou C."/>
            <person name="Zhu D."/>
            <person name="Muzny D."/>
            <person name="Worley K."/>
            <person name="Gibbs R."/>
        </authorList>
    </citation>
    <scope>NUCLEOTIDE SEQUENCE [LARGE SCALE GENOMIC DNA]</scope>
    <source>
        <strain evidence="2">ATCC 8290 / DSM 20176 / CCUG 30140 / JCM 1155 / KCTC 3500 / NBRC 15886 / NCIMB 8040 / NRRL B-1843 / 9</strain>
    </source>
</reference>
<dbReference type="RefSeq" id="WP_003556628.1">
    <property type="nucleotide sequence ID" value="NZ_AZDF01000024.1"/>
</dbReference>
<sequence length="257" mass="30308">MVMVKLRPSIPDFSFTTTPDYRNQLEKIVTDSMPVGIKLLARNFARSTASSYWLLRKTTKRGPQWLTLRIATHPVWLKHAQQLEILWGDPHHFDLLKNLLQTHLNQTEMKASFFQMSETDLSILKLLVELERHQLIWYIRMTPDIAQAHKLQRFDLVSDFPKATLMLGDRNNANHLLIRMDHPEFQRKIAQLFGQNLLFSQFTKHQLLKLLPTNQWLQPIVSETDVPENWQYKLKEAYGSDFVKLCFDEIKKQSNQL</sequence>
<evidence type="ECO:0000313" key="2">
    <source>
        <dbReference type="Proteomes" id="UP000003752"/>
    </source>
</evidence>
<proteinExistence type="predicted"/>